<feature type="compositionally biased region" description="Polar residues" evidence="8">
    <location>
        <begin position="576"/>
        <end position="585"/>
    </location>
</feature>
<keyword evidence="1" id="KW-0723">Serine/threonine-protein kinase</keyword>
<feature type="compositionally biased region" description="Basic and acidic residues" evidence="8">
    <location>
        <begin position="540"/>
        <end position="549"/>
    </location>
</feature>
<dbReference type="FunFam" id="1.10.510.10:FF:000210">
    <property type="entry name" value="Non-specific serine/threonine protein kinase"/>
    <property type="match status" value="1"/>
</dbReference>
<dbReference type="GO" id="GO:0005524">
    <property type="term" value="F:ATP binding"/>
    <property type="evidence" value="ECO:0007669"/>
    <property type="project" value="UniProtKB-UniRule"/>
</dbReference>
<dbReference type="InterPro" id="IPR011009">
    <property type="entry name" value="Kinase-like_dom_sf"/>
</dbReference>
<evidence type="ECO:0000256" key="1">
    <source>
        <dbReference type="ARBA" id="ARBA00022527"/>
    </source>
</evidence>
<feature type="domain" description="Protein kinase" evidence="9">
    <location>
        <begin position="122"/>
        <end position="427"/>
    </location>
</feature>
<feature type="compositionally biased region" description="Basic and acidic residues" evidence="8">
    <location>
        <begin position="81"/>
        <end position="101"/>
    </location>
</feature>
<evidence type="ECO:0000256" key="4">
    <source>
        <dbReference type="ARBA" id="ARBA00022741"/>
    </source>
</evidence>
<dbReference type="Pfam" id="PF00069">
    <property type="entry name" value="Pkinase"/>
    <property type="match status" value="2"/>
</dbReference>
<dbReference type="InterPro" id="IPR017441">
    <property type="entry name" value="Protein_kinase_ATP_BS"/>
</dbReference>
<evidence type="ECO:0000256" key="6">
    <source>
        <dbReference type="ARBA" id="ARBA00022840"/>
    </source>
</evidence>
<comment type="caution">
    <text evidence="10">The sequence shown here is derived from an EMBL/GenBank/DDBJ whole genome shotgun (WGS) entry which is preliminary data.</text>
</comment>
<gene>
    <name evidence="10" type="ORF">BaRGS_00033602</name>
</gene>
<feature type="region of interest" description="Disordered" evidence="8">
    <location>
        <begin position="440"/>
        <end position="479"/>
    </location>
</feature>
<dbReference type="InterPro" id="IPR000719">
    <property type="entry name" value="Prot_kinase_dom"/>
</dbReference>
<dbReference type="AlphaFoldDB" id="A0ABD0JKL4"/>
<proteinExistence type="predicted"/>
<organism evidence="10 11">
    <name type="scientific">Batillaria attramentaria</name>
    <dbReference type="NCBI Taxonomy" id="370345"/>
    <lineage>
        <taxon>Eukaryota</taxon>
        <taxon>Metazoa</taxon>
        <taxon>Spiralia</taxon>
        <taxon>Lophotrochozoa</taxon>
        <taxon>Mollusca</taxon>
        <taxon>Gastropoda</taxon>
        <taxon>Caenogastropoda</taxon>
        <taxon>Sorbeoconcha</taxon>
        <taxon>Cerithioidea</taxon>
        <taxon>Batillariidae</taxon>
        <taxon>Batillaria</taxon>
    </lineage>
</organism>
<evidence type="ECO:0000313" key="10">
    <source>
        <dbReference type="EMBL" id="KAK7475201.1"/>
    </source>
</evidence>
<dbReference type="PANTHER" id="PTHR24351">
    <property type="entry name" value="RIBOSOMAL PROTEIN S6 KINASE"/>
    <property type="match status" value="1"/>
</dbReference>
<dbReference type="Proteomes" id="UP001519460">
    <property type="component" value="Unassembled WGS sequence"/>
</dbReference>
<dbReference type="EMBL" id="JACVVK020000413">
    <property type="protein sequence ID" value="KAK7475201.1"/>
    <property type="molecule type" value="Genomic_DNA"/>
</dbReference>
<feature type="region of interest" description="Disordered" evidence="8">
    <location>
        <begin position="492"/>
        <end position="585"/>
    </location>
</feature>
<accession>A0ABD0JKL4</accession>
<keyword evidence="3" id="KW-0808">Transferase</keyword>
<dbReference type="Gene3D" id="3.30.200.20">
    <property type="entry name" value="Phosphorylase Kinase, domain 1"/>
    <property type="match status" value="1"/>
</dbReference>
<dbReference type="PROSITE" id="PS00107">
    <property type="entry name" value="PROTEIN_KINASE_ATP"/>
    <property type="match status" value="1"/>
</dbReference>
<dbReference type="GO" id="GO:0004674">
    <property type="term" value="F:protein serine/threonine kinase activity"/>
    <property type="evidence" value="ECO:0007669"/>
    <property type="project" value="UniProtKB-KW"/>
</dbReference>
<dbReference type="PROSITE" id="PS50011">
    <property type="entry name" value="PROTEIN_KINASE_DOM"/>
    <property type="match status" value="1"/>
</dbReference>
<evidence type="ECO:0000256" key="8">
    <source>
        <dbReference type="SAM" id="MobiDB-lite"/>
    </source>
</evidence>
<feature type="region of interest" description="Disordered" evidence="8">
    <location>
        <begin position="63"/>
        <end position="101"/>
    </location>
</feature>
<dbReference type="InterPro" id="IPR008271">
    <property type="entry name" value="Ser/Thr_kinase_AS"/>
</dbReference>
<dbReference type="PROSITE" id="PS00108">
    <property type="entry name" value="PROTEIN_KINASE_ST"/>
    <property type="match status" value="1"/>
</dbReference>
<dbReference type="Gene3D" id="1.10.510.10">
    <property type="entry name" value="Transferase(Phosphotransferase) domain 1"/>
    <property type="match status" value="1"/>
</dbReference>
<reference evidence="10 11" key="1">
    <citation type="journal article" date="2023" name="Sci. Data">
        <title>Genome assembly of the Korean intertidal mud-creeper Batillaria attramentaria.</title>
        <authorList>
            <person name="Patra A.K."/>
            <person name="Ho P.T."/>
            <person name="Jun S."/>
            <person name="Lee S.J."/>
            <person name="Kim Y."/>
            <person name="Won Y.J."/>
        </authorList>
    </citation>
    <scope>NUCLEOTIDE SEQUENCE [LARGE SCALE GENOMIC DNA]</scope>
    <source>
        <strain evidence="10">Wonlab-2016</strain>
    </source>
</reference>
<protein>
    <recommendedName>
        <fullName evidence="9">Protein kinase domain-containing protein</fullName>
    </recommendedName>
</protein>
<evidence type="ECO:0000259" key="9">
    <source>
        <dbReference type="PROSITE" id="PS50011"/>
    </source>
</evidence>
<evidence type="ECO:0000313" key="11">
    <source>
        <dbReference type="Proteomes" id="UP001519460"/>
    </source>
</evidence>
<dbReference type="SUPFAM" id="SSF56112">
    <property type="entry name" value="Protein kinase-like (PK-like)"/>
    <property type="match status" value="1"/>
</dbReference>
<name>A0ABD0JKL4_9CAEN</name>
<keyword evidence="11" id="KW-1185">Reference proteome</keyword>
<keyword evidence="5" id="KW-0418">Kinase</keyword>
<keyword evidence="2" id="KW-0597">Phosphoprotein</keyword>
<sequence>MSPFFTLTLCGHWFSQRWCLRGEKVKEVDAVHQEVRVQFMARQGPLVYWDRLDESWETFQSFQDNSRRRRHKDGDSESDDGNSKKQEEGKSAENPFPRDSHVDVASTLYGKASYTSHGFARYTVNEILGKGHYGMVFLALNENSGKTYAVKVMKKKVRNINKYAYIEEAVLRLSRTCNFIIHLYSSFQTKHSYYLVMEYAQGGNLKQLLDTYGCLNVDSARYHPFNVDSARYHPFNIDSARDHPFNVDSARYHPFNVDSARYHPFNVDSARFLIAEMILGLEFLHANGVIHRDLKIQNILLTLEYHVRLIDFGLSKMGIHGDETTNSGCGTPFYMAPEILRRIAYGNEVDWWALGVVLYKIVTGTFPFMGKTNPEVFVAVTRDRPYYDPHLPSDLVAFFKGVLQKHPAKRLGFGKDGVHQIKSHLFFECINWEALRKQEVTPPPFDTSPETSQTLAGPKKGGSGRTKVRTTRRLSGSVPDVKEVLDMKDEKYKDTILNPRDSKSAQSWSPSGLRPDTALSKATMGAVGHTVTQSSAPNQAEKEKREQQLLEHYPFLPTEPAMSPHGSPKEFVLKNDTVNDNASAV</sequence>
<evidence type="ECO:0000256" key="5">
    <source>
        <dbReference type="ARBA" id="ARBA00022777"/>
    </source>
</evidence>
<feature type="binding site" evidence="7">
    <location>
        <position position="151"/>
    </location>
    <ligand>
        <name>ATP</name>
        <dbReference type="ChEBI" id="CHEBI:30616"/>
    </ligand>
</feature>
<keyword evidence="4 7" id="KW-0547">Nucleotide-binding</keyword>
<evidence type="ECO:0000256" key="2">
    <source>
        <dbReference type="ARBA" id="ARBA00022553"/>
    </source>
</evidence>
<dbReference type="SMART" id="SM00220">
    <property type="entry name" value="S_TKc"/>
    <property type="match status" value="1"/>
</dbReference>
<evidence type="ECO:0000256" key="7">
    <source>
        <dbReference type="PROSITE-ProRule" id="PRU10141"/>
    </source>
</evidence>
<keyword evidence="6 7" id="KW-0067">ATP-binding</keyword>
<evidence type="ECO:0000256" key="3">
    <source>
        <dbReference type="ARBA" id="ARBA00022679"/>
    </source>
</evidence>